<dbReference type="InterPro" id="IPR010259">
    <property type="entry name" value="S8pro/Inhibitor_I9"/>
</dbReference>
<comment type="similarity">
    <text evidence="4 20 21">Belongs to the peptidase S8 family.</text>
</comment>
<feature type="active site" description="Charge relay system" evidence="20">
    <location>
        <position position="162"/>
    </location>
</feature>
<feature type="active site" description="Charge relay system" evidence="20">
    <location>
        <position position="349"/>
    </location>
</feature>
<evidence type="ECO:0000256" key="21">
    <source>
        <dbReference type="RuleBase" id="RU003355"/>
    </source>
</evidence>
<evidence type="ECO:0000256" key="13">
    <source>
        <dbReference type="ARBA" id="ARBA00023180"/>
    </source>
</evidence>
<dbReference type="GO" id="GO:0006508">
    <property type="term" value="P:proteolysis"/>
    <property type="evidence" value="ECO:0007669"/>
    <property type="project" value="UniProtKB-KW"/>
</dbReference>
<feature type="transmembrane region" description="Helical" evidence="22">
    <location>
        <begin position="632"/>
        <end position="651"/>
    </location>
</feature>
<dbReference type="InterPro" id="IPR034193">
    <property type="entry name" value="PCSK9_ProteinaseK-like"/>
</dbReference>
<dbReference type="Gene3D" id="3.40.50.200">
    <property type="entry name" value="Peptidase S8/S53 domain"/>
    <property type="match status" value="1"/>
</dbReference>
<dbReference type="RefSeq" id="XP_031941316.1">
    <property type="nucleotide sequence ID" value="XM_032084754.1"/>
</dbReference>
<dbReference type="PANTHER" id="PTHR43806:SF58">
    <property type="entry name" value="ALKALINE PROTEASE 1-RELATED"/>
    <property type="match status" value="1"/>
</dbReference>
<organism evidence="25 26">
    <name type="scientific">Aspergillus pseudonomiae</name>
    <dbReference type="NCBI Taxonomy" id="1506151"/>
    <lineage>
        <taxon>Eukaryota</taxon>
        <taxon>Fungi</taxon>
        <taxon>Dikarya</taxon>
        <taxon>Ascomycota</taxon>
        <taxon>Pezizomycotina</taxon>
        <taxon>Eurotiomycetes</taxon>
        <taxon>Eurotiomycetidae</taxon>
        <taxon>Eurotiales</taxon>
        <taxon>Aspergillaceae</taxon>
        <taxon>Aspergillus</taxon>
        <taxon>Aspergillus subgen. Circumdati</taxon>
    </lineage>
</organism>
<evidence type="ECO:0000256" key="6">
    <source>
        <dbReference type="ARBA" id="ARBA00019429"/>
    </source>
</evidence>
<dbReference type="SUPFAM" id="SSF54897">
    <property type="entry name" value="Protease propeptides/inhibitors"/>
    <property type="match status" value="1"/>
</dbReference>
<dbReference type="GO" id="GO:0016020">
    <property type="term" value="C:membrane"/>
    <property type="evidence" value="ECO:0007669"/>
    <property type="project" value="UniProtKB-SubCell"/>
</dbReference>
<dbReference type="PRINTS" id="PR00723">
    <property type="entry name" value="SUBTILISIN"/>
</dbReference>
<evidence type="ECO:0000256" key="11">
    <source>
        <dbReference type="ARBA" id="ARBA00022825"/>
    </source>
</evidence>
<dbReference type="CDD" id="cd04077">
    <property type="entry name" value="Peptidases_S8_PCSK9_ProteinaseK_like"/>
    <property type="match status" value="1"/>
</dbReference>
<accession>A0A5N7DCA6</accession>
<dbReference type="AlphaFoldDB" id="A0A5N7DCA6"/>
<evidence type="ECO:0000256" key="3">
    <source>
        <dbReference type="ARBA" id="ARBA00004613"/>
    </source>
</evidence>
<comment type="function">
    <text evidence="19">Secreted alkaline protease that allows assimilation of proteinaceous substrates.</text>
</comment>
<dbReference type="InterPro" id="IPR036852">
    <property type="entry name" value="Peptidase_S8/S53_dom_sf"/>
</dbReference>
<keyword evidence="22" id="KW-0812">Transmembrane</keyword>
<evidence type="ECO:0000256" key="18">
    <source>
        <dbReference type="ARBA" id="ARBA00033459"/>
    </source>
</evidence>
<feature type="transmembrane region" description="Helical" evidence="22">
    <location>
        <begin position="512"/>
        <end position="532"/>
    </location>
</feature>
<dbReference type="InterPro" id="IPR011701">
    <property type="entry name" value="MFS"/>
</dbReference>
<evidence type="ECO:0000256" key="10">
    <source>
        <dbReference type="ARBA" id="ARBA00022801"/>
    </source>
</evidence>
<keyword evidence="7" id="KW-0964">Secreted</keyword>
<dbReference type="InterPro" id="IPR023827">
    <property type="entry name" value="Peptidase_S8_Asp-AS"/>
</dbReference>
<dbReference type="Proteomes" id="UP000325579">
    <property type="component" value="Unassembled WGS sequence"/>
</dbReference>
<comment type="catalytic activity">
    <reaction evidence="1">
        <text>Hydrolysis of proteins with broad specificity, and of Bz-Arg-OEt &gt; Ac-Tyr-OEt. Does not hydrolyze peptide amides.</text>
        <dbReference type="EC" id="3.4.21.63"/>
    </reaction>
</comment>
<dbReference type="PROSITE" id="PS00136">
    <property type="entry name" value="SUBTILASE_ASP"/>
    <property type="match status" value="1"/>
</dbReference>
<evidence type="ECO:0000256" key="15">
    <source>
        <dbReference type="ARBA" id="ARBA00031429"/>
    </source>
</evidence>
<keyword evidence="26" id="KW-1185">Reference proteome</keyword>
<feature type="transmembrane region" description="Helical" evidence="22">
    <location>
        <begin position="544"/>
        <end position="563"/>
    </location>
</feature>
<keyword evidence="10 20" id="KW-0378">Hydrolase</keyword>
<evidence type="ECO:0000256" key="17">
    <source>
        <dbReference type="ARBA" id="ARBA00033045"/>
    </source>
</evidence>
<dbReference type="Pfam" id="PF05922">
    <property type="entry name" value="Inhibitor_I9"/>
    <property type="match status" value="1"/>
</dbReference>
<evidence type="ECO:0000256" key="9">
    <source>
        <dbReference type="ARBA" id="ARBA00022729"/>
    </source>
</evidence>
<keyword evidence="22" id="KW-1133">Transmembrane helix</keyword>
<dbReference type="Gene3D" id="3.30.70.80">
    <property type="entry name" value="Peptidase S8 propeptide/proteinase inhibitor I9"/>
    <property type="match status" value="1"/>
</dbReference>
<evidence type="ECO:0000313" key="26">
    <source>
        <dbReference type="Proteomes" id="UP000325579"/>
    </source>
</evidence>
<feature type="domain" description="Major facilitator superfamily (MFS) profile" evidence="24">
    <location>
        <begin position="474"/>
        <end position="873"/>
    </location>
</feature>
<dbReference type="GO" id="GO:0022857">
    <property type="term" value="F:transmembrane transporter activity"/>
    <property type="evidence" value="ECO:0007669"/>
    <property type="project" value="InterPro"/>
</dbReference>
<evidence type="ECO:0000256" key="12">
    <source>
        <dbReference type="ARBA" id="ARBA00023145"/>
    </source>
</evidence>
<dbReference type="SUPFAM" id="SSF52743">
    <property type="entry name" value="Subtilisin-like"/>
    <property type="match status" value="1"/>
</dbReference>
<evidence type="ECO:0000256" key="19">
    <source>
        <dbReference type="ARBA" id="ARBA00056888"/>
    </source>
</evidence>
<feature type="signal peptide" evidence="23">
    <location>
        <begin position="1"/>
        <end position="20"/>
    </location>
</feature>
<dbReference type="InterPro" id="IPR023828">
    <property type="entry name" value="Peptidase_S8_Ser-AS"/>
</dbReference>
<evidence type="ECO:0000256" key="14">
    <source>
        <dbReference type="ARBA" id="ARBA00031236"/>
    </source>
</evidence>
<evidence type="ECO:0000256" key="16">
    <source>
        <dbReference type="ARBA" id="ARBA00031855"/>
    </source>
</evidence>
<reference evidence="25 26" key="1">
    <citation type="submission" date="2019-04" db="EMBL/GenBank/DDBJ databases">
        <authorList>
            <consortium name="DOE Joint Genome Institute"/>
            <person name="Mondo S."/>
            <person name="Kjaerbolling I."/>
            <person name="Vesth T."/>
            <person name="Frisvad J.C."/>
            <person name="Nybo J.L."/>
            <person name="Theobald S."/>
            <person name="Kildgaard S."/>
            <person name="Isbrandt T."/>
            <person name="Kuo A."/>
            <person name="Sato A."/>
            <person name="Lyhne E.K."/>
            <person name="Kogle M.E."/>
            <person name="Wiebenga A."/>
            <person name="Kun R.S."/>
            <person name="Lubbers R.J."/>
            <person name="Makela M.R."/>
            <person name="Barry K."/>
            <person name="Chovatia M."/>
            <person name="Clum A."/>
            <person name="Daum C."/>
            <person name="Haridas S."/>
            <person name="He G."/>
            <person name="LaButti K."/>
            <person name="Lipzen A."/>
            <person name="Riley R."/>
            <person name="Salamov A."/>
            <person name="Simmons B.A."/>
            <person name="Magnuson J.K."/>
            <person name="Henrissat B."/>
            <person name="Mortensen U.H."/>
            <person name="Larsen T.O."/>
            <person name="Devries R.P."/>
            <person name="Grigoriev I.V."/>
            <person name="Machida M."/>
            <person name="Baker S.E."/>
            <person name="Andersen M.R."/>
            <person name="Cantor M.N."/>
            <person name="Hua S.X."/>
        </authorList>
    </citation>
    <scope>NUCLEOTIDE SEQUENCE [LARGE SCALE GENOMIC DNA]</scope>
    <source>
        <strain evidence="25 26">CBS 119388</strain>
    </source>
</reference>
<evidence type="ECO:0000313" key="25">
    <source>
        <dbReference type="EMBL" id="KAE8403997.1"/>
    </source>
</evidence>
<feature type="transmembrane region" description="Helical" evidence="22">
    <location>
        <begin position="600"/>
        <end position="626"/>
    </location>
</feature>
<dbReference type="GO" id="GO:0005576">
    <property type="term" value="C:extracellular region"/>
    <property type="evidence" value="ECO:0007669"/>
    <property type="project" value="UniProtKB-SubCell"/>
</dbReference>
<dbReference type="GO" id="GO:0004252">
    <property type="term" value="F:serine-type endopeptidase activity"/>
    <property type="evidence" value="ECO:0007669"/>
    <property type="project" value="UniProtKB-UniRule"/>
</dbReference>
<evidence type="ECO:0000256" key="1">
    <source>
        <dbReference type="ARBA" id="ARBA00001242"/>
    </source>
</evidence>
<name>A0A5N7DCA6_9EURO</name>
<dbReference type="Pfam" id="PF07690">
    <property type="entry name" value="MFS_1"/>
    <property type="match status" value="1"/>
</dbReference>
<protein>
    <recommendedName>
        <fullName evidence="6">Alkaline protease 1</fullName>
        <ecNumber evidence="5">3.4.21.63</ecNumber>
    </recommendedName>
    <alternativeName>
        <fullName evidence="18">Aspergillopeptidase B</fullName>
    </alternativeName>
    <alternativeName>
        <fullName evidence="17">Aspergillus proteinase B</fullName>
    </alternativeName>
    <alternativeName>
        <fullName evidence="16">Elastase</fullName>
    </alternativeName>
    <alternativeName>
        <fullName evidence="15">Elastinolytic serine proteinase</fullName>
    </alternativeName>
    <alternativeName>
        <fullName evidence="14">Oryzin</fullName>
    </alternativeName>
</protein>
<dbReference type="Gene3D" id="1.20.1250.20">
    <property type="entry name" value="MFS general substrate transporter like domains"/>
    <property type="match status" value="2"/>
</dbReference>
<dbReference type="SUPFAM" id="SSF103473">
    <property type="entry name" value="MFS general substrate transporter"/>
    <property type="match status" value="1"/>
</dbReference>
<keyword evidence="12" id="KW-0865">Zymogen</keyword>
<evidence type="ECO:0000256" key="23">
    <source>
        <dbReference type="SAM" id="SignalP"/>
    </source>
</evidence>
<dbReference type="EC" id="3.4.21.63" evidence="5"/>
<evidence type="ECO:0000256" key="22">
    <source>
        <dbReference type="SAM" id="Phobius"/>
    </source>
</evidence>
<comment type="subcellular location">
    <subcellularLocation>
        <location evidence="2">Membrane</location>
        <topology evidence="2">Multi-pass membrane protein</topology>
    </subcellularLocation>
    <subcellularLocation>
        <location evidence="3">Secreted</location>
    </subcellularLocation>
</comment>
<evidence type="ECO:0000256" key="2">
    <source>
        <dbReference type="ARBA" id="ARBA00004141"/>
    </source>
</evidence>
<dbReference type="GeneID" id="43669445"/>
<keyword evidence="9 23" id="KW-0732">Signal</keyword>
<keyword evidence="8 20" id="KW-0645">Protease</keyword>
<sequence length="873" mass="94907">MHSIKRTLLLLGAILPAVLGAPVQETRRASEKLPGKYIVTFKSGIDDAKIQEHTTWATNIHRRSLERRGATGGDGPIGIERNYKINKFAAYAGSFDDATIEEIRKNEDVAYVEEDQIYYLDGLTTQKGAPWGLGSISHKGEQSTDYIYDTSAGEGTFAYVVDSGVNVDHQEFEGRASKAYNAAGGEHEDTIGHGTHVSGTIAGKTYGISKKASVLSVKVFQGESSSTSIILDGFNWAANDIVSKKRTSKAAINMSLGGGYSKAFNDAVENAFQQGVLSIVAAGNENSDAGQTSPASAPNAITVAAISKSNARASFSNFGKVVDIFAPGQDILSAWIGSSSATNTISGTSMATPHIVGLSLYLAALENLDGPAAVTKRLKELATKDVVKDPKGSVNLLAYNASKFLHSTWSIEYLLPPKMNYKMPEIAMSQFETDKGILEPQLRQYGLEFATDGFHIRWAKGNQRHPRNWSIVRKAYDTSLIIFLELFTTAISASGSTAAKDATPEFNIEKELAIFVFVSVYLLGQGLGSIIFPPYSEAFGRKNLYVLSTALYSISCVIVAAVPSLSGVVIGRLFSGIVSAIPTTVVIGSIEDMFNARDRVWVLCLWAIVANLGLVTGPILSTYIVADLNWRWLFYVAAIVTGILTFVLLTLRESRPSFAIAVALVYLFTEALPPIYEDFGFSTRQACLPFIAIGVGLSFGFFTRYIDLHIIDKHRQKGQPLLPEHKLTGFWIGAFVLTVGLWGFAWTVPPYRTDLHWIVSVFCLVLVGYSLNEIEYVLGGYLTDSYLSYAASGLAALAIVRALLSAILPLIAPPMFSRLGNNMAISVLAIIATMFCAIPPLFSRFGKQIRAKSKFAKYSLRMYNEHSVDEDGY</sequence>
<dbReference type="PANTHER" id="PTHR43806">
    <property type="entry name" value="PEPTIDASE S8"/>
    <property type="match status" value="1"/>
</dbReference>
<keyword evidence="11 20" id="KW-0720">Serine protease</keyword>
<evidence type="ECO:0000256" key="8">
    <source>
        <dbReference type="ARBA" id="ARBA00022670"/>
    </source>
</evidence>
<gene>
    <name evidence="25" type="ORF">BDV37DRAFT_271712</name>
</gene>
<feature type="transmembrane region" description="Helical" evidence="22">
    <location>
        <begin position="755"/>
        <end position="774"/>
    </location>
</feature>
<dbReference type="FunFam" id="3.40.50.200:FF:000014">
    <property type="entry name" value="Proteinase K"/>
    <property type="match status" value="1"/>
</dbReference>
<dbReference type="InterPro" id="IPR000209">
    <property type="entry name" value="Peptidase_S8/S53_dom"/>
</dbReference>
<dbReference type="InterPro" id="IPR037045">
    <property type="entry name" value="S8pro/Inhibitor_I9_sf"/>
</dbReference>
<dbReference type="InterPro" id="IPR020846">
    <property type="entry name" value="MFS_dom"/>
</dbReference>
<dbReference type="PROSITE" id="PS50850">
    <property type="entry name" value="MFS"/>
    <property type="match status" value="1"/>
</dbReference>
<feature type="active site" description="Charge relay system" evidence="20">
    <location>
        <position position="193"/>
    </location>
</feature>
<feature type="chain" id="PRO_5024855843" description="Alkaline protease 1" evidence="23">
    <location>
        <begin position="21"/>
        <end position="873"/>
    </location>
</feature>
<dbReference type="InterPro" id="IPR036259">
    <property type="entry name" value="MFS_trans_sf"/>
</dbReference>
<evidence type="ECO:0000256" key="5">
    <source>
        <dbReference type="ARBA" id="ARBA00011951"/>
    </source>
</evidence>
<keyword evidence="13" id="KW-0325">Glycoprotein</keyword>
<evidence type="ECO:0000256" key="7">
    <source>
        <dbReference type="ARBA" id="ARBA00022525"/>
    </source>
</evidence>
<evidence type="ECO:0000256" key="4">
    <source>
        <dbReference type="ARBA" id="ARBA00011073"/>
    </source>
</evidence>
<dbReference type="PROSITE" id="PS51892">
    <property type="entry name" value="SUBTILASE"/>
    <property type="match status" value="1"/>
</dbReference>
<dbReference type="OrthoDB" id="206201at2759"/>
<dbReference type="InterPro" id="IPR050131">
    <property type="entry name" value="Peptidase_S8_subtilisin-like"/>
</dbReference>
<keyword evidence="22" id="KW-0472">Membrane</keyword>
<dbReference type="EMBL" id="ML736771">
    <property type="protein sequence ID" value="KAE8403997.1"/>
    <property type="molecule type" value="Genomic_DNA"/>
</dbReference>
<feature type="transmembrane region" description="Helical" evidence="22">
    <location>
        <begin position="658"/>
        <end position="676"/>
    </location>
</feature>
<feature type="transmembrane region" description="Helical" evidence="22">
    <location>
        <begin position="786"/>
        <end position="811"/>
    </location>
</feature>
<feature type="transmembrane region" description="Helical" evidence="22">
    <location>
        <begin position="569"/>
        <end position="588"/>
    </location>
</feature>
<feature type="transmembrane region" description="Helical" evidence="22">
    <location>
        <begin position="823"/>
        <end position="842"/>
    </location>
</feature>
<evidence type="ECO:0000259" key="24">
    <source>
        <dbReference type="PROSITE" id="PS50850"/>
    </source>
</evidence>
<dbReference type="InterPro" id="IPR022398">
    <property type="entry name" value="Peptidase_S8_His-AS"/>
</dbReference>
<proteinExistence type="inferred from homology"/>
<dbReference type="FunFam" id="3.30.70.80:FF:000008">
    <property type="entry name" value="Alkaline protease 1"/>
    <property type="match status" value="1"/>
</dbReference>
<feature type="transmembrane region" description="Helical" evidence="22">
    <location>
        <begin position="688"/>
        <end position="706"/>
    </location>
</feature>
<dbReference type="Pfam" id="PF00082">
    <property type="entry name" value="Peptidase_S8"/>
    <property type="match status" value="1"/>
</dbReference>
<dbReference type="InterPro" id="IPR015500">
    <property type="entry name" value="Peptidase_S8_subtilisin-rel"/>
</dbReference>
<dbReference type="PROSITE" id="PS00138">
    <property type="entry name" value="SUBTILASE_SER"/>
    <property type="match status" value="1"/>
</dbReference>
<dbReference type="PROSITE" id="PS00137">
    <property type="entry name" value="SUBTILASE_HIS"/>
    <property type="match status" value="1"/>
</dbReference>
<feature type="transmembrane region" description="Helical" evidence="22">
    <location>
        <begin position="727"/>
        <end position="749"/>
    </location>
</feature>
<evidence type="ECO:0000256" key="20">
    <source>
        <dbReference type="PROSITE-ProRule" id="PRU01240"/>
    </source>
</evidence>